<protein>
    <submittedName>
        <fullName evidence="2">Uncharacterized protein</fullName>
    </submittedName>
</protein>
<accession>A0A1V0AB31</accession>
<evidence type="ECO:0000313" key="2">
    <source>
        <dbReference type="EMBL" id="AQZ67407.1"/>
    </source>
</evidence>
<feature type="compositionally biased region" description="Polar residues" evidence="1">
    <location>
        <begin position="1"/>
        <end position="10"/>
    </location>
</feature>
<dbReference type="STRING" id="1909395.BKM31_43415"/>
<dbReference type="KEGG" id="noa:BKM31_43415"/>
<feature type="region of interest" description="Disordered" evidence="1">
    <location>
        <begin position="1"/>
        <end position="59"/>
    </location>
</feature>
<dbReference type="Proteomes" id="UP000190797">
    <property type="component" value="Chromosome"/>
</dbReference>
<reference evidence="3" key="1">
    <citation type="journal article" date="2017" name="Med. Chem. Commun.">
        <title>Nonomuraea sp. ATCC 55076 harbours the largest actinomycete chromosome to date and the kistamicin biosynthetic gene cluster.</title>
        <authorList>
            <person name="Nazari B."/>
            <person name="Forneris C.C."/>
            <person name="Gibson M.I."/>
            <person name="Moon K."/>
            <person name="Schramma K.R."/>
            <person name="Seyedsayamdost M.R."/>
        </authorList>
    </citation>
    <scope>NUCLEOTIDE SEQUENCE [LARGE SCALE GENOMIC DNA]</scope>
    <source>
        <strain evidence="3">ATCC 55076</strain>
    </source>
</reference>
<gene>
    <name evidence="2" type="ORF">BKM31_43415</name>
</gene>
<keyword evidence="3" id="KW-1185">Reference proteome</keyword>
<evidence type="ECO:0000256" key="1">
    <source>
        <dbReference type="SAM" id="MobiDB-lite"/>
    </source>
</evidence>
<feature type="compositionally biased region" description="Low complexity" evidence="1">
    <location>
        <begin position="42"/>
        <end position="59"/>
    </location>
</feature>
<dbReference type="EMBL" id="CP017717">
    <property type="protein sequence ID" value="AQZ67407.1"/>
    <property type="molecule type" value="Genomic_DNA"/>
</dbReference>
<sequence length="59" mass="6389">MVMATSSSDPGDSPWFVRRERSTSAAAGRSSARLRRQACTMGRRSSGSTDRSGSSFMTR</sequence>
<proteinExistence type="predicted"/>
<name>A0A1V0AB31_9ACTN</name>
<dbReference type="AlphaFoldDB" id="A0A1V0AB31"/>
<organism evidence="2 3">
    <name type="scientific">[Actinomadura] parvosata subsp. kistnae</name>
    <dbReference type="NCBI Taxonomy" id="1909395"/>
    <lineage>
        <taxon>Bacteria</taxon>
        <taxon>Bacillati</taxon>
        <taxon>Actinomycetota</taxon>
        <taxon>Actinomycetes</taxon>
        <taxon>Streptosporangiales</taxon>
        <taxon>Streptosporangiaceae</taxon>
        <taxon>Nonomuraea</taxon>
    </lineage>
</organism>
<evidence type="ECO:0000313" key="3">
    <source>
        <dbReference type="Proteomes" id="UP000190797"/>
    </source>
</evidence>